<dbReference type="Pfam" id="PF08443">
    <property type="entry name" value="RimK"/>
    <property type="match status" value="1"/>
</dbReference>
<evidence type="ECO:0000256" key="9">
    <source>
        <dbReference type="ARBA" id="ARBA00023211"/>
    </source>
</evidence>
<dbReference type="InterPro" id="IPR013815">
    <property type="entry name" value="ATP_grasp_subdomain_1"/>
</dbReference>
<evidence type="ECO:0000256" key="3">
    <source>
        <dbReference type="ARBA" id="ARBA00022598"/>
    </source>
</evidence>
<keyword evidence="4" id="KW-0479">Metal-binding</keyword>
<evidence type="ECO:0000259" key="11">
    <source>
        <dbReference type="PROSITE" id="PS50975"/>
    </source>
</evidence>
<dbReference type="EMBL" id="JANRMI010000002">
    <property type="protein sequence ID" value="MDG0816362.1"/>
    <property type="molecule type" value="Genomic_DNA"/>
</dbReference>
<evidence type="ECO:0000256" key="10">
    <source>
        <dbReference type="PROSITE-ProRule" id="PRU00409"/>
    </source>
</evidence>
<dbReference type="InterPro" id="IPR011761">
    <property type="entry name" value="ATP-grasp"/>
</dbReference>
<evidence type="ECO:0000256" key="5">
    <source>
        <dbReference type="ARBA" id="ARBA00022741"/>
    </source>
</evidence>
<protein>
    <submittedName>
        <fullName evidence="12">RimK family alpha-L-glutamate ligase</fullName>
    </submittedName>
</protein>
<sequence>MNVLILSRKFEIYSTRRLVEEIQSRGHTCLLWDPAWPASKCFADFDVLIPRLGSFQFPEACLTLESLSSRGGVIINDLEAYRKARNKWRSYVEFLENQIPTPYSEFVSERDKSLWALWKKGYPCILKKLEASKGEGVFLAQTPEELEQLVNSMNEEFLIQEAFPESFGEDIRAFVVGDKIVASMKRKSTHDFRSNLSLGAVGEVCTLSPTEEELVLKTTAALKMDIAGVDLLRTHKGSLILEANPCPGLEGIEKYTPVNVARAIIEHIEEMHEHHSASGRTSTYLRR</sequence>
<name>A0ABT6DIN0_9BACT</name>
<keyword evidence="7" id="KW-0460">Magnesium</keyword>
<dbReference type="InterPro" id="IPR041107">
    <property type="entry name" value="Rimk_N"/>
</dbReference>
<dbReference type="PROSITE" id="PS50975">
    <property type="entry name" value="ATP_GRASP"/>
    <property type="match status" value="1"/>
</dbReference>
<evidence type="ECO:0000313" key="12">
    <source>
        <dbReference type="EMBL" id="MDG0816362.1"/>
    </source>
</evidence>
<dbReference type="NCBIfam" id="TIGR00768">
    <property type="entry name" value="rimK_fam"/>
    <property type="match status" value="1"/>
</dbReference>
<comment type="cofactor">
    <cofactor evidence="2">
        <name>Mg(2+)</name>
        <dbReference type="ChEBI" id="CHEBI:18420"/>
    </cofactor>
</comment>
<keyword evidence="6 10" id="KW-0067">ATP-binding</keyword>
<dbReference type="InterPro" id="IPR013651">
    <property type="entry name" value="ATP-grasp_RimK-type"/>
</dbReference>
<reference evidence="12" key="1">
    <citation type="submission" date="2022-08" db="EMBL/GenBank/DDBJ databases">
        <title>Novel Bdellovibrio Species Isolated from Svalbard: Designation Bdellovibrio svalbardensis.</title>
        <authorList>
            <person name="Mitchell R.J."/>
            <person name="Choi S.Y."/>
        </authorList>
    </citation>
    <scope>NUCLEOTIDE SEQUENCE</scope>
    <source>
        <strain evidence="12">PAP01</strain>
    </source>
</reference>
<feature type="domain" description="ATP-grasp" evidence="11">
    <location>
        <begin position="91"/>
        <end position="269"/>
    </location>
</feature>
<evidence type="ECO:0000313" key="13">
    <source>
        <dbReference type="Proteomes" id="UP001152321"/>
    </source>
</evidence>
<gene>
    <name evidence="12" type="ORF">NWE73_08310</name>
</gene>
<keyword evidence="5 10" id="KW-0547">Nucleotide-binding</keyword>
<evidence type="ECO:0000256" key="8">
    <source>
        <dbReference type="ARBA" id="ARBA00022917"/>
    </source>
</evidence>
<dbReference type="InterPro" id="IPR004666">
    <property type="entry name" value="Rp_bS6_RimK/Lys_biosynth_LsyX"/>
</dbReference>
<evidence type="ECO:0000256" key="4">
    <source>
        <dbReference type="ARBA" id="ARBA00022723"/>
    </source>
</evidence>
<dbReference type="GO" id="GO:0016874">
    <property type="term" value="F:ligase activity"/>
    <property type="evidence" value="ECO:0007669"/>
    <property type="project" value="UniProtKB-KW"/>
</dbReference>
<dbReference type="Gene3D" id="3.40.50.20">
    <property type="match status" value="1"/>
</dbReference>
<dbReference type="Gene3D" id="3.30.470.20">
    <property type="entry name" value="ATP-grasp fold, B domain"/>
    <property type="match status" value="1"/>
</dbReference>
<dbReference type="SUPFAM" id="SSF56059">
    <property type="entry name" value="Glutathione synthetase ATP-binding domain-like"/>
    <property type="match status" value="1"/>
</dbReference>
<dbReference type="RefSeq" id="WP_277577840.1">
    <property type="nucleotide sequence ID" value="NZ_JANRMI010000002.1"/>
</dbReference>
<keyword evidence="3 12" id="KW-0436">Ligase</keyword>
<dbReference type="Gene3D" id="3.30.1490.20">
    <property type="entry name" value="ATP-grasp fold, A domain"/>
    <property type="match status" value="1"/>
</dbReference>
<dbReference type="PANTHER" id="PTHR21621">
    <property type="entry name" value="RIBOSOMAL PROTEIN S6 MODIFICATION PROTEIN"/>
    <property type="match status" value="1"/>
</dbReference>
<comment type="cofactor">
    <cofactor evidence="1">
        <name>Mn(2+)</name>
        <dbReference type="ChEBI" id="CHEBI:29035"/>
    </cofactor>
</comment>
<evidence type="ECO:0000256" key="6">
    <source>
        <dbReference type="ARBA" id="ARBA00022840"/>
    </source>
</evidence>
<comment type="caution">
    <text evidence="12">The sequence shown here is derived from an EMBL/GenBank/DDBJ whole genome shotgun (WGS) entry which is preliminary data.</text>
</comment>
<dbReference type="PANTHER" id="PTHR21621:SF0">
    <property type="entry name" value="BETA-CITRYLGLUTAMATE SYNTHASE B-RELATED"/>
    <property type="match status" value="1"/>
</dbReference>
<accession>A0ABT6DIN0</accession>
<evidence type="ECO:0000256" key="2">
    <source>
        <dbReference type="ARBA" id="ARBA00001946"/>
    </source>
</evidence>
<dbReference type="Pfam" id="PF18030">
    <property type="entry name" value="Rimk_N"/>
    <property type="match status" value="1"/>
</dbReference>
<proteinExistence type="predicted"/>
<organism evidence="12 13">
    <name type="scientific">Bdellovibrio svalbardensis</name>
    <dbReference type="NCBI Taxonomy" id="2972972"/>
    <lineage>
        <taxon>Bacteria</taxon>
        <taxon>Pseudomonadati</taxon>
        <taxon>Bdellovibrionota</taxon>
        <taxon>Bdellovibrionia</taxon>
        <taxon>Bdellovibrionales</taxon>
        <taxon>Pseudobdellovibrionaceae</taxon>
        <taxon>Bdellovibrio</taxon>
    </lineage>
</organism>
<keyword evidence="8" id="KW-0648">Protein biosynthesis</keyword>
<evidence type="ECO:0000256" key="1">
    <source>
        <dbReference type="ARBA" id="ARBA00001936"/>
    </source>
</evidence>
<dbReference type="Proteomes" id="UP001152321">
    <property type="component" value="Unassembled WGS sequence"/>
</dbReference>
<keyword evidence="13" id="KW-1185">Reference proteome</keyword>
<keyword evidence="9" id="KW-0464">Manganese</keyword>
<evidence type="ECO:0000256" key="7">
    <source>
        <dbReference type="ARBA" id="ARBA00022842"/>
    </source>
</evidence>